<dbReference type="PRINTS" id="PR01490">
    <property type="entry name" value="RTXTOXIND"/>
</dbReference>
<protein>
    <submittedName>
        <fullName evidence="13">Type I secretion membrane fusion protein, HlyD family</fullName>
    </submittedName>
</protein>
<name>I8RKU1_9FIRM</name>
<keyword evidence="6 9" id="KW-0812">Transmembrane</keyword>
<evidence type="ECO:0000256" key="9">
    <source>
        <dbReference type="SAM" id="Phobius"/>
    </source>
</evidence>
<dbReference type="SUPFAM" id="SSF111369">
    <property type="entry name" value="HlyD-like secretion proteins"/>
    <property type="match status" value="1"/>
</dbReference>
<dbReference type="Proteomes" id="UP000004324">
    <property type="component" value="Unassembled WGS sequence"/>
</dbReference>
<dbReference type="PANTHER" id="PTHR30386:SF27">
    <property type="entry name" value="MEMBRANE FUSION PROTEIN (MFP) FAMILY PROTEIN"/>
    <property type="match status" value="1"/>
</dbReference>
<evidence type="ECO:0000256" key="7">
    <source>
        <dbReference type="ARBA" id="ARBA00022989"/>
    </source>
</evidence>
<evidence type="ECO:0000256" key="3">
    <source>
        <dbReference type="ARBA" id="ARBA00022448"/>
    </source>
</evidence>
<dbReference type="InterPro" id="IPR058781">
    <property type="entry name" value="HH_AprE-like"/>
</dbReference>
<dbReference type="GO" id="GO:0015031">
    <property type="term" value="P:protein transport"/>
    <property type="evidence" value="ECO:0007669"/>
    <property type="project" value="InterPro"/>
</dbReference>
<dbReference type="InterPro" id="IPR050739">
    <property type="entry name" value="MFP"/>
</dbReference>
<evidence type="ECO:0000256" key="8">
    <source>
        <dbReference type="ARBA" id="ARBA00023136"/>
    </source>
</evidence>
<dbReference type="AlphaFoldDB" id="I8RKU1"/>
<keyword evidence="14" id="KW-1185">Reference proteome</keyword>
<dbReference type="Gene3D" id="2.40.50.100">
    <property type="match status" value="1"/>
</dbReference>
<dbReference type="Pfam" id="PF26002">
    <property type="entry name" value="Beta-barrel_AprE"/>
    <property type="match status" value="1"/>
</dbReference>
<evidence type="ECO:0000313" key="14">
    <source>
        <dbReference type="Proteomes" id="UP000004324"/>
    </source>
</evidence>
<sequence length="452" mass="51159">MLAKVKQLLNEKVNKHWPQNETEFLPAALEVLEMPPSPVGRILLWTLFIIISSIIAWTFIGHVDEVAVAPGKLIPIGYVKTVQAEDKGVVKAIHVKDGQTVTKGQLLLELDTTITAADMARNKKEMAYYRLEIERLTAEMEERAFTPQREPDLEDKDINFQVGLYQSRMAEYKTKLATAEFNVSQSQSSLHSSRSTYAKYVSLYEIAKEKEKRIEQLVKENAVSTFTLFDHQEKRLELEHNIGAQAAEIARLEWAVLQSQEAVATIKAERNRDITSKMVDDRKQFQAYMEEVKKAEEIDRLSRIVAPIDGKVSQLAVHTVGGIVTAAQPLMEIVPEDAEIQVEAWVANKDIGFIQQGQAAEVKIETFSFQRYGTIGATVVDISPDAVEDKEKGRVYRVLLSLDKNSFIVNDRKAAISSGMTATGEIKIKQKRIIEFFLDPFRQYQSEALRER</sequence>
<evidence type="ECO:0000256" key="5">
    <source>
        <dbReference type="ARBA" id="ARBA00022519"/>
    </source>
</evidence>
<keyword evidence="3" id="KW-0813">Transport</keyword>
<dbReference type="PATRIC" id="fig|1149862.3.peg.3"/>
<dbReference type="NCBIfam" id="TIGR01843">
    <property type="entry name" value="type_I_hlyD"/>
    <property type="match status" value="1"/>
</dbReference>
<feature type="domain" description="AprE-like beta-barrel" evidence="12">
    <location>
        <begin position="342"/>
        <end position="428"/>
    </location>
</feature>
<dbReference type="InterPro" id="IPR010129">
    <property type="entry name" value="T1SS_HlyD"/>
</dbReference>
<dbReference type="InterPro" id="IPR000089">
    <property type="entry name" value="Biotin_lipoyl"/>
</dbReference>
<comment type="subcellular location">
    <subcellularLocation>
        <location evidence="1">Cell inner membrane</location>
        <topology evidence="1">Single-pass membrane protein</topology>
    </subcellularLocation>
</comment>
<dbReference type="EMBL" id="AKVJ01000002">
    <property type="protein sequence ID" value="EIW20878.1"/>
    <property type="molecule type" value="Genomic_DNA"/>
</dbReference>
<evidence type="ECO:0000256" key="6">
    <source>
        <dbReference type="ARBA" id="ARBA00022692"/>
    </source>
</evidence>
<dbReference type="Pfam" id="PF25994">
    <property type="entry name" value="HH_AprE"/>
    <property type="match status" value="1"/>
</dbReference>
<dbReference type="OrthoDB" id="9810980at2"/>
<organism evidence="13 14">
    <name type="scientific">Pelosinus fermentans B4</name>
    <dbReference type="NCBI Taxonomy" id="1149862"/>
    <lineage>
        <taxon>Bacteria</taxon>
        <taxon>Bacillati</taxon>
        <taxon>Bacillota</taxon>
        <taxon>Negativicutes</taxon>
        <taxon>Selenomonadales</taxon>
        <taxon>Sporomusaceae</taxon>
        <taxon>Pelosinus</taxon>
    </lineage>
</organism>
<evidence type="ECO:0000259" key="11">
    <source>
        <dbReference type="Pfam" id="PF25994"/>
    </source>
</evidence>
<keyword evidence="8 9" id="KW-0472">Membrane</keyword>
<keyword evidence="4" id="KW-1003">Cell membrane</keyword>
<dbReference type="PANTHER" id="PTHR30386">
    <property type="entry name" value="MEMBRANE FUSION SUBUNIT OF EMRAB-TOLC MULTIDRUG EFFLUX PUMP"/>
    <property type="match status" value="1"/>
</dbReference>
<dbReference type="Pfam" id="PF00364">
    <property type="entry name" value="Biotin_lipoyl"/>
    <property type="match status" value="1"/>
</dbReference>
<evidence type="ECO:0000259" key="12">
    <source>
        <dbReference type="Pfam" id="PF26002"/>
    </source>
</evidence>
<keyword evidence="7 9" id="KW-1133">Transmembrane helix</keyword>
<dbReference type="RefSeq" id="WP_007930109.1">
    <property type="nucleotide sequence ID" value="NZ_AKVJ01000002.1"/>
</dbReference>
<reference evidence="13 14" key="1">
    <citation type="journal article" date="2012" name="J. Bacteriol.">
        <title>Draft Genome Sequences for Two Metal-Reducing Pelosinus fermentans Strains Isolated from a Cr(VI)-Contaminated Site and for Type Strain R7.</title>
        <authorList>
            <person name="Brown S.D."/>
            <person name="Podar M."/>
            <person name="Klingeman D.M."/>
            <person name="Johnson C.M."/>
            <person name="Yang Z.K."/>
            <person name="Utturkar S.M."/>
            <person name="Land M.L."/>
            <person name="Mosher J.J."/>
            <person name="Hurt R.A.Jr."/>
            <person name="Phelps T.J."/>
            <person name="Palumbo A.V."/>
            <person name="Arkin A.P."/>
            <person name="Hazen T.C."/>
            <person name="Elias D.A."/>
        </authorList>
    </citation>
    <scope>NUCLEOTIDE SEQUENCE [LARGE SCALE GENOMIC DNA]</scope>
    <source>
        <strain evidence="13 14">B4</strain>
    </source>
</reference>
<evidence type="ECO:0000256" key="4">
    <source>
        <dbReference type="ARBA" id="ARBA00022475"/>
    </source>
</evidence>
<comment type="similarity">
    <text evidence="2">Belongs to the membrane fusion protein (MFP) (TC 8.A.1) family.</text>
</comment>
<evidence type="ECO:0000256" key="2">
    <source>
        <dbReference type="ARBA" id="ARBA00009477"/>
    </source>
</evidence>
<feature type="transmembrane region" description="Helical" evidence="9">
    <location>
        <begin position="42"/>
        <end position="60"/>
    </location>
</feature>
<gene>
    <name evidence="13" type="ORF">FB4_1730</name>
</gene>
<feature type="domain" description="AprE-like long alpha-helical hairpin" evidence="11">
    <location>
        <begin position="117"/>
        <end position="297"/>
    </location>
</feature>
<dbReference type="GO" id="GO:0005886">
    <property type="term" value="C:plasma membrane"/>
    <property type="evidence" value="ECO:0007669"/>
    <property type="project" value="UniProtKB-SubCell"/>
</dbReference>
<dbReference type="InterPro" id="IPR058982">
    <property type="entry name" value="Beta-barrel_AprE"/>
</dbReference>
<feature type="domain" description="Lipoyl-binding" evidence="10">
    <location>
        <begin position="81"/>
        <end position="110"/>
    </location>
</feature>
<evidence type="ECO:0000256" key="1">
    <source>
        <dbReference type="ARBA" id="ARBA00004377"/>
    </source>
</evidence>
<accession>I8RKU1</accession>
<comment type="caution">
    <text evidence="13">The sequence shown here is derived from an EMBL/GenBank/DDBJ whole genome shotgun (WGS) entry which is preliminary data.</text>
</comment>
<proteinExistence type="inferred from homology"/>
<keyword evidence="5" id="KW-0997">Cell inner membrane</keyword>
<dbReference type="Gene3D" id="2.40.30.170">
    <property type="match status" value="1"/>
</dbReference>
<evidence type="ECO:0000259" key="10">
    <source>
        <dbReference type="Pfam" id="PF00364"/>
    </source>
</evidence>
<evidence type="ECO:0000313" key="13">
    <source>
        <dbReference type="EMBL" id="EIW20878.1"/>
    </source>
</evidence>